<dbReference type="Pfam" id="PF01833">
    <property type="entry name" value="TIG"/>
    <property type="match status" value="8"/>
</dbReference>
<dbReference type="OrthoDB" id="866891at2"/>
<sequence length="1472" mass="144587">MHKNITLFRQYASSGRGGWRFLLQLLVLLGLPLLGRAQALTQADFTGLIVPQYMASGTATRLPVLYRATVSNLTPGTTYRYYTQGATNSATGGGADIGGTGSGAGNPLLVNGLSGSYSTTSTASLTAAGGYETFTTDATGSYTGWFGLVNTGNTRFTGGNVVFPTIVLAPNATPTVIEKRLALNQGITVLTFAATATATSGTFIKGNSFASPRNLVALYDNTTGTGRPLAVTVVEPISVTITGVIPGYTTSSGDWNTLIPNANASGVRRVEERSVASGSVVNCNTDADGLWPSGAATANPTGGTTPVQLTNTDAPLNAGCGVAGTPTITVSTNGPLAFTTTTGTNSAVQTYTVAGTNLTADITITTPAGYQISSDGSTFSSTLTLAQTGGSVSTKTISVRLLGATSGTFNGNITNVSGTASQNVAVSGTVGTTGPVAPTITSFTPTSGPVGTVITLTGTDFAGATAVTISGTNAPTFTVNSNTQIVVTVPAGATSGAISVTTPAGTGFSTTNFTVTAPSPTPPTIASFTPASGPVGTSVTITGTNFTGVTAVSFNGIAATFTIVNATTITATVPTGATTGTIAVTNPDGTATSATSFTVTASAPTIASFTPASGPVGTSVTITGTNFTGATAVAFNGTAATTFNVVNATTITATVPAGATTGTIAVTTPGGSATSATSFTVTIPVPTITALAPAIRVAGSAGFMLTVTGTGFQTGATVTLNGTALTTTFVSATTLTAAVPTSALTTPGTYNVTVANAGGTSSVAATFTVSAATAGLFEDFEQGVKSGYATATVALQSGDWTLTDALIGTSTSDKFNGTRSVRVRGGGTVTMNFDKPNGAGVITLNAALYGSDTNVSLKLEISSDGGATYTDITGTAPALTATLASYSFTANRAGNIRLRISSTNTVAASNPRFNLDDISISDYTAPATPVITVTPASLAAFSTTTGTPSASQSFSASASNLTADLTVTAPAGYEVSLSQTTGFGATVTVVQTGGTVTNALVYVRLTGAASGTFAGNVTVGSTGAATQNVAVTGTVTTPAPTIVSFTPASGPVGTTVTITGTNFTSATAVTFNGLAAVFTVVNATTITATVPTGATSGTIAVTTPGGTVTSASSFTVIQPNPAPAITSLSPNTAVAGSAAFTLTVNGTGFITGSVVNFNGAALVTTFVSATQLTAAVPATAVATAGTYNVTVTNAAPGGGTSAAATFTVTTPAPTIASFTPASGPVGTTVTITGTNFTGATAVAFNGTAATIFTVVNATTITATVPTGATTGTIAVTTPGGTATSAASFTVVIPNPAPTITSLSPTTIVAGSAGFTLTVNGTGFVSGSGVNFNGVALATTFVSATRLTAAVPASAIAVAASVPVTVTSPAPGGGTSAAVTFTVTINTAARNAQNLDGFALYPNPTLGMVTIELPKTWNSLNQPVRLTDLSGRVVLQTRLGAAGQLDLRALPAGIYMLTVGEGQQTVTRRVQKN</sequence>
<dbReference type="Gene3D" id="2.60.40.10">
    <property type="entry name" value="Immunoglobulins"/>
    <property type="match status" value="8"/>
</dbReference>
<evidence type="ECO:0000313" key="4">
    <source>
        <dbReference type="Proteomes" id="UP000184418"/>
    </source>
</evidence>
<dbReference type="InterPro" id="IPR026444">
    <property type="entry name" value="Secre_tail"/>
</dbReference>
<proteinExistence type="predicted"/>
<name>A0A1M6F1A6_9BACT</name>
<dbReference type="PANTHER" id="PTHR46769">
    <property type="entry name" value="POLYCYSTIC KIDNEY AND HEPATIC DISEASE 1 (AUTOSOMAL RECESSIVE)-LIKE 1"/>
    <property type="match status" value="1"/>
</dbReference>
<evidence type="ECO:0000256" key="1">
    <source>
        <dbReference type="ARBA" id="ARBA00022729"/>
    </source>
</evidence>
<reference evidence="3 4" key="1">
    <citation type="submission" date="2016-11" db="EMBL/GenBank/DDBJ databases">
        <authorList>
            <person name="Jaros S."/>
            <person name="Januszkiewicz K."/>
            <person name="Wedrychowicz H."/>
        </authorList>
    </citation>
    <scope>NUCLEOTIDE SEQUENCE [LARGE SCALE GENOMIC DNA]</scope>
    <source>
        <strain evidence="3 4">DSM 21074</strain>
    </source>
</reference>
<gene>
    <name evidence="3" type="ORF">SAMN02745146_1901</name>
</gene>
<keyword evidence="4" id="KW-1185">Reference proteome</keyword>
<feature type="domain" description="IPT/TIG" evidence="2">
    <location>
        <begin position="1212"/>
        <end position="1291"/>
    </location>
</feature>
<organism evidence="3 4">
    <name type="scientific">Hymenobacter daecheongensis DSM 21074</name>
    <dbReference type="NCBI Taxonomy" id="1121955"/>
    <lineage>
        <taxon>Bacteria</taxon>
        <taxon>Pseudomonadati</taxon>
        <taxon>Bacteroidota</taxon>
        <taxon>Cytophagia</taxon>
        <taxon>Cytophagales</taxon>
        <taxon>Hymenobacteraceae</taxon>
        <taxon>Hymenobacter</taxon>
    </lineage>
</organism>
<dbReference type="SUPFAM" id="SSF81296">
    <property type="entry name" value="E set domains"/>
    <property type="match status" value="8"/>
</dbReference>
<feature type="domain" description="IPT/TIG" evidence="2">
    <location>
        <begin position="522"/>
        <end position="600"/>
    </location>
</feature>
<feature type="domain" description="IPT/TIG" evidence="2">
    <location>
        <begin position="1039"/>
        <end position="1117"/>
    </location>
</feature>
<dbReference type="InterPro" id="IPR013783">
    <property type="entry name" value="Ig-like_fold"/>
</dbReference>
<dbReference type="RefSeq" id="WP_073108181.1">
    <property type="nucleotide sequence ID" value="NZ_FQYN01000003.1"/>
</dbReference>
<dbReference type="CDD" id="cd00102">
    <property type="entry name" value="IPT"/>
    <property type="match status" value="3"/>
</dbReference>
<feature type="domain" description="IPT/TIG" evidence="2">
    <location>
        <begin position="1296"/>
        <end position="1383"/>
    </location>
</feature>
<dbReference type="InterPro" id="IPR052387">
    <property type="entry name" value="Fibrocystin"/>
</dbReference>
<evidence type="ECO:0000259" key="2">
    <source>
        <dbReference type="SMART" id="SM00429"/>
    </source>
</evidence>
<dbReference type="InterPro" id="IPR014756">
    <property type="entry name" value="Ig_E-set"/>
</dbReference>
<dbReference type="Pfam" id="PF18962">
    <property type="entry name" value="Por_Secre_tail"/>
    <property type="match status" value="1"/>
</dbReference>
<keyword evidence="1" id="KW-0732">Signal</keyword>
<accession>A0A1M6F1A6</accession>
<dbReference type="PANTHER" id="PTHR46769:SF2">
    <property type="entry name" value="FIBROCYSTIN-L ISOFORM 2 PRECURSOR-RELATED"/>
    <property type="match status" value="1"/>
</dbReference>
<dbReference type="Proteomes" id="UP000184418">
    <property type="component" value="Unassembled WGS sequence"/>
</dbReference>
<dbReference type="NCBIfam" id="TIGR04183">
    <property type="entry name" value="Por_Secre_tail"/>
    <property type="match status" value="1"/>
</dbReference>
<dbReference type="EMBL" id="FQYN01000003">
    <property type="protein sequence ID" value="SHI91508.1"/>
    <property type="molecule type" value="Genomic_DNA"/>
</dbReference>
<feature type="domain" description="IPT/TIG" evidence="2">
    <location>
        <begin position="603"/>
        <end position="682"/>
    </location>
</feature>
<feature type="domain" description="IPT/TIG" evidence="2">
    <location>
        <begin position="1122"/>
        <end position="1209"/>
    </location>
</feature>
<protein>
    <recommendedName>
        <fullName evidence="2">IPT/TIG domain-containing protein</fullName>
    </recommendedName>
</protein>
<feature type="domain" description="IPT/TIG" evidence="2">
    <location>
        <begin position="437"/>
        <end position="516"/>
    </location>
</feature>
<dbReference type="InterPro" id="IPR002909">
    <property type="entry name" value="IPT_dom"/>
</dbReference>
<dbReference type="STRING" id="1121955.SAMN02745146_1901"/>
<evidence type="ECO:0000313" key="3">
    <source>
        <dbReference type="EMBL" id="SHI91508.1"/>
    </source>
</evidence>
<dbReference type="SMART" id="SM00429">
    <property type="entry name" value="IPT"/>
    <property type="match status" value="7"/>
</dbReference>